<feature type="domain" description="Minor tail protein gp31 C-terminal" evidence="2">
    <location>
        <begin position="279"/>
        <end position="304"/>
    </location>
</feature>
<accession>A0A8S5SA84</accession>
<evidence type="ECO:0000313" key="3">
    <source>
        <dbReference type="EMBL" id="DAF47832.1"/>
    </source>
</evidence>
<dbReference type="EMBL" id="BK032560">
    <property type="protein sequence ID" value="DAF47832.1"/>
    <property type="molecule type" value="Genomic_DNA"/>
</dbReference>
<dbReference type="InterPro" id="IPR056923">
    <property type="entry name" value="Minor_tail_gp31_C"/>
</dbReference>
<name>A0A8S5SA84_9CAUD</name>
<dbReference type="Pfam" id="PF24243">
    <property type="entry name" value="Phage_tail_C"/>
    <property type="match status" value="1"/>
</dbReference>
<dbReference type="Pfam" id="PF18454">
    <property type="entry name" value="Mtd_N"/>
    <property type="match status" value="1"/>
</dbReference>
<sequence length="305" mass="34265">MVEKIPIRVQHKRMPSSEWLASDLILLDGEIGIETNTGKAKIGNGINRYRDLKYIAGEKGERGENGTFQALTPLEKASLKGEKGEKGEDGRNGKDAVLGNYNLILDSQFLSTDIITSGNPTMSILANDYNGHNALDVKKSGAASNTWAGVQINATQTILKNGDKLVLRLPIYIYSDVNLDSGLYLAIKKHSINKTLKAINLSNLPRNQWTIYEEKFTITETLDFGNETQWFFLYFVKNGHFKIAEPYISFGDEVPSKWQPNLENLKGSNIINQQNGQPLKYWIGTEQQYFNIPTKDPNTIYDIVE</sequence>
<dbReference type="InterPro" id="IPR041352">
    <property type="entry name" value="Mtd_N"/>
</dbReference>
<evidence type="ECO:0000259" key="1">
    <source>
        <dbReference type="Pfam" id="PF18454"/>
    </source>
</evidence>
<reference evidence="3" key="1">
    <citation type="journal article" date="2021" name="Proc. Natl. Acad. Sci. U.S.A.">
        <title>A Catalog of Tens of Thousands of Viruses from Human Metagenomes Reveals Hidden Associations with Chronic Diseases.</title>
        <authorList>
            <person name="Tisza M.J."/>
            <person name="Buck C.B."/>
        </authorList>
    </citation>
    <scope>NUCLEOTIDE SEQUENCE</scope>
    <source>
        <strain evidence="3">CtJjf17</strain>
    </source>
</reference>
<feature type="domain" description="Major tropism determinant N-terminal" evidence="1">
    <location>
        <begin position="9"/>
        <end position="45"/>
    </location>
</feature>
<protein>
    <submittedName>
        <fullName evidence="3">Hyaluronidase</fullName>
    </submittedName>
</protein>
<proteinExistence type="predicted"/>
<dbReference type="Gene3D" id="2.60.120.260">
    <property type="entry name" value="Galactose-binding domain-like"/>
    <property type="match status" value="1"/>
</dbReference>
<organism evidence="3">
    <name type="scientific">Siphoviridae sp. ctJjf17</name>
    <dbReference type="NCBI Taxonomy" id="2827839"/>
    <lineage>
        <taxon>Viruses</taxon>
        <taxon>Duplodnaviria</taxon>
        <taxon>Heunggongvirae</taxon>
        <taxon>Uroviricota</taxon>
        <taxon>Caudoviricetes</taxon>
    </lineage>
</organism>
<dbReference type="SUPFAM" id="SSF69349">
    <property type="entry name" value="Phage fibre proteins"/>
    <property type="match status" value="1"/>
</dbReference>
<evidence type="ECO:0000259" key="2">
    <source>
        <dbReference type="Pfam" id="PF24243"/>
    </source>
</evidence>